<dbReference type="Proteomes" id="UP000027222">
    <property type="component" value="Unassembled WGS sequence"/>
</dbReference>
<evidence type="ECO:0000313" key="4">
    <source>
        <dbReference type="Proteomes" id="UP000027222"/>
    </source>
</evidence>
<dbReference type="Pfam" id="PF00339">
    <property type="entry name" value="Arrestin_N"/>
    <property type="match status" value="1"/>
</dbReference>
<feature type="domain" description="Arrestin-like N-terminal" evidence="2">
    <location>
        <begin position="76"/>
        <end position="202"/>
    </location>
</feature>
<dbReference type="Gene3D" id="2.60.40.640">
    <property type="match status" value="1"/>
</dbReference>
<dbReference type="GO" id="GO:0005737">
    <property type="term" value="C:cytoplasm"/>
    <property type="evidence" value="ECO:0007669"/>
    <property type="project" value="TreeGrafter"/>
</dbReference>
<proteinExistence type="predicted"/>
<keyword evidence="4" id="KW-1185">Reference proteome</keyword>
<reference evidence="4" key="1">
    <citation type="journal article" date="2014" name="Proc. Natl. Acad. Sci. U.S.A.">
        <title>Extensive sampling of basidiomycete genomes demonstrates inadequacy of the white-rot/brown-rot paradigm for wood decay fungi.</title>
        <authorList>
            <person name="Riley R."/>
            <person name="Salamov A.A."/>
            <person name="Brown D.W."/>
            <person name="Nagy L.G."/>
            <person name="Floudas D."/>
            <person name="Held B.W."/>
            <person name="Levasseur A."/>
            <person name="Lombard V."/>
            <person name="Morin E."/>
            <person name="Otillar R."/>
            <person name="Lindquist E.A."/>
            <person name="Sun H."/>
            <person name="LaButti K.M."/>
            <person name="Schmutz J."/>
            <person name="Jabbour D."/>
            <person name="Luo H."/>
            <person name="Baker S.E."/>
            <person name="Pisabarro A.G."/>
            <person name="Walton J.D."/>
            <person name="Blanchette R.A."/>
            <person name="Henrissat B."/>
            <person name="Martin F."/>
            <person name="Cullen D."/>
            <person name="Hibbett D.S."/>
            <person name="Grigoriev I.V."/>
        </authorList>
    </citation>
    <scope>NUCLEOTIDE SEQUENCE [LARGE SCALE GENOMIC DNA]</scope>
    <source>
        <strain evidence="4">CBS 339.88</strain>
    </source>
</reference>
<dbReference type="OrthoDB" id="3261578at2759"/>
<dbReference type="HOGENOM" id="CLU_025691_0_0_1"/>
<protein>
    <recommendedName>
        <fullName evidence="2">Arrestin-like N-terminal domain-containing protein</fullName>
    </recommendedName>
</protein>
<accession>A0A067STV4</accession>
<dbReference type="GO" id="GO:0015031">
    <property type="term" value="P:protein transport"/>
    <property type="evidence" value="ECO:0007669"/>
    <property type="project" value="TreeGrafter"/>
</dbReference>
<dbReference type="InterPro" id="IPR011021">
    <property type="entry name" value="Arrestin-like_N"/>
</dbReference>
<feature type="region of interest" description="Disordered" evidence="1">
    <location>
        <begin position="415"/>
        <end position="440"/>
    </location>
</feature>
<evidence type="ECO:0000313" key="3">
    <source>
        <dbReference type="EMBL" id="KDR70203.1"/>
    </source>
</evidence>
<dbReference type="PANTHER" id="PTHR11188:SF17">
    <property type="entry name" value="FI21816P1"/>
    <property type="match status" value="1"/>
</dbReference>
<dbReference type="EMBL" id="KL142398">
    <property type="protein sequence ID" value="KDR70203.1"/>
    <property type="molecule type" value="Genomic_DNA"/>
</dbReference>
<evidence type="ECO:0000259" key="2">
    <source>
        <dbReference type="Pfam" id="PF00339"/>
    </source>
</evidence>
<evidence type="ECO:0000256" key="1">
    <source>
        <dbReference type="SAM" id="MobiDB-lite"/>
    </source>
</evidence>
<name>A0A067STV4_GALM3</name>
<dbReference type="PANTHER" id="PTHR11188">
    <property type="entry name" value="ARRESTIN DOMAIN CONTAINING PROTEIN"/>
    <property type="match status" value="1"/>
</dbReference>
<feature type="region of interest" description="Disordered" evidence="1">
    <location>
        <begin position="1"/>
        <end position="32"/>
    </location>
</feature>
<dbReference type="AlphaFoldDB" id="A0A067STV4"/>
<feature type="compositionally biased region" description="Basic and acidic residues" evidence="1">
    <location>
        <begin position="430"/>
        <end position="440"/>
    </location>
</feature>
<dbReference type="InterPro" id="IPR014752">
    <property type="entry name" value="Arrestin-like_C"/>
</dbReference>
<sequence length="459" mass="51186">MASAASSGNLPPPSYTEKSDPRSELPAYGQIHHSDPALHKVAQNVTKEFDYTIAKGGHPFLVMTLITTGPHLQDTPIFVEGSPVKGKIQLHLKKPDSISSVALTAKMFTGGPYAGYTTNASKPSEFLNQTHTVWTQEEPHTALHGEYTWPFAIDLPKEVEIADKSHSQPKTFRLPQTFFERFIQATIRYEIIVTVARKGILHSNELSTPFAYIPVVQPPPLPPLRRLAYEEGTPILGPKVDPDGWYLPKPVQIEGSLFNDHSVRAECRDKSAINIIQQLSYTRGSVIPLVMTLESDDSQLLDLLSSPEAISVRTRRHISAHHGKPHGERPLHSVDHSQRAVWWRQTDDQTDRLRVLQGEIHLRPDIVPTSAMGDFSVNYNVVLFPFDVPSFKIKAEDLHDHSLLQQPINIVTAFASGPRPRMSTPADYTPNDKMDDADNLEKSDLLTATNDFYLSGGHD</sequence>
<organism evidence="3 4">
    <name type="scientific">Galerina marginata (strain CBS 339.88)</name>
    <dbReference type="NCBI Taxonomy" id="685588"/>
    <lineage>
        <taxon>Eukaryota</taxon>
        <taxon>Fungi</taxon>
        <taxon>Dikarya</taxon>
        <taxon>Basidiomycota</taxon>
        <taxon>Agaricomycotina</taxon>
        <taxon>Agaricomycetes</taxon>
        <taxon>Agaricomycetidae</taxon>
        <taxon>Agaricales</taxon>
        <taxon>Agaricineae</taxon>
        <taxon>Strophariaceae</taxon>
        <taxon>Galerina</taxon>
    </lineage>
</organism>
<gene>
    <name evidence="3" type="ORF">GALMADRAFT_76281</name>
</gene>
<dbReference type="InterPro" id="IPR050357">
    <property type="entry name" value="Arrestin_domain-protein"/>
</dbReference>